<name>A0A2V2WUB9_TRYCR</name>
<feature type="compositionally biased region" description="Polar residues" evidence="9">
    <location>
        <begin position="638"/>
        <end position="647"/>
    </location>
</feature>
<dbReference type="EMBL" id="PRFC01000056">
    <property type="protein sequence ID" value="PWV11835.1"/>
    <property type="molecule type" value="Genomic_DNA"/>
</dbReference>
<gene>
    <name evidence="10" type="ORF">C3747_56g91</name>
</gene>
<dbReference type="VEuPathDB" id="TriTrypDB:TcG_05811"/>
<protein>
    <recommendedName>
        <fullName evidence="3">Conserved oligomeric Golgi complex subunit 7</fullName>
    </recommendedName>
    <alternativeName>
        <fullName evidence="8">Component of oligomeric Golgi complex 7</fullName>
    </alternativeName>
</protein>
<evidence type="ECO:0000256" key="4">
    <source>
        <dbReference type="ARBA" id="ARBA00022448"/>
    </source>
</evidence>
<evidence type="ECO:0000256" key="6">
    <source>
        <dbReference type="ARBA" id="ARBA00023034"/>
    </source>
</evidence>
<dbReference type="VEuPathDB" id="TriTrypDB:TcCL_ESM03492"/>
<keyword evidence="4" id="KW-0813">Transport</keyword>
<dbReference type="VEuPathDB" id="TriTrypDB:TCSYLVIO_002260"/>
<dbReference type="VEuPathDB" id="TriTrypDB:C3747_56g91"/>
<dbReference type="VEuPathDB" id="TriTrypDB:TcBrA4_0105860"/>
<organism evidence="10 11">
    <name type="scientific">Trypanosoma cruzi</name>
    <dbReference type="NCBI Taxonomy" id="5693"/>
    <lineage>
        <taxon>Eukaryota</taxon>
        <taxon>Discoba</taxon>
        <taxon>Euglenozoa</taxon>
        <taxon>Kinetoplastea</taxon>
        <taxon>Metakinetoplastina</taxon>
        <taxon>Trypanosomatida</taxon>
        <taxon>Trypanosomatidae</taxon>
        <taxon>Trypanosoma</taxon>
        <taxon>Schizotrypanum</taxon>
    </lineage>
</organism>
<dbReference type="PANTHER" id="PTHR21443">
    <property type="entry name" value="CONSERVED OLIGOMERIC GOLGI COMPLEX COMPONENT 7"/>
    <property type="match status" value="1"/>
</dbReference>
<proteinExistence type="inferred from homology"/>
<accession>A0A2V2WUB9</accession>
<dbReference type="OMA" id="RLPRTTM"/>
<dbReference type="VEuPathDB" id="TriTrypDB:TcCLB.503723.80"/>
<dbReference type="VEuPathDB" id="TriTrypDB:TCDM_07515"/>
<dbReference type="VEuPathDB" id="TriTrypDB:Tc_MARK_957"/>
<evidence type="ECO:0000313" key="10">
    <source>
        <dbReference type="EMBL" id="PWV11835.1"/>
    </source>
</evidence>
<dbReference type="Proteomes" id="UP000246078">
    <property type="component" value="Unassembled WGS sequence"/>
</dbReference>
<dbReference type="VEuPathDB" id="TriTrypDB:TCDM_07516"/>
<evidence type="ECO:0000256" key="5">
    <source>
        <dbReference type="ARBA" id="ARBA00022927"/>
    </source>
</evidence>
<dbReference type="PANTHER" id="PTHR21443:SF0">
    <property type="entry name" value="CONSERVED OLIGOMERIC GOLGI COMPLEX SUBUNIT 7"/>
    <property type="match status" value="1"/>
</dbReference>
<keyword evidence="5" id="KW-0653">Protein transport</keyword>
<evidence type="ECO:0000256" key="1">
    <source>
        <dbReference type="ARBA" id="ARBA00004395"/>
    </source>
</evidence>
<dbReference type="InterPro" id="IPR019335">
    <property type="entry name" value="COG7"/>
</dbReference>
<feature type="compositionally biased region" description="Basic and acidic residues" evidence="9">
    <location>
        <begin position="1"/>
        <end position="13"/>
    </location>
</feature>
<evidence type="ECO:0000256" key="2">
    <source>
        <dbReference type="ARBA" id="ARBA00005831"/>
    </source>
</evidence>
<dbReference type="GO" id="GO:0007030">
    <property type="term" value="P:Golgi organization"/>
    <property type="evidence" value="ECO:0007669"/>
    <property type="project" value="TreeGrafter"/>
</dbReference>
<dbReference type="Pfam" id="PF10191">
    <property type="entry name" value="COG7"/>
    <property type="match status" value="1"/>
</dbReference>
<feature type="region of interest" description="Disordered" evidence="9">
    <location>
        <begin position="1"/>
        <end position="27"/>
    </location>
</feature>
<dbReference type="VEuPathDB" id="TriTrypDB:BCY84_06459"/>
<keyword evidence="6" id="KW-0333">Golgi apparatus</keyword>
<dbReference type="AlphaFoldDB" id="A0A2V2WUB9"/>
<keyword evidence="7" id="KW-0472">Membrane</keyword>
<dbReference type="GO" id="GO:0006886">
    <property type="term" value="P:intracellular protein transport"/>
    <property type="evidence" value="ECO:0007669"/>
    <property type="project" value="InterPro"/>
</dbReference>
<dbReference type="VEuPathDB" id="TriTrypDB:ECC02_008478"/>
<reference evidence="10 11" key="1">
    <citation type="journal article" date="2018" name="Microb. Genom.">
        <title>Expanding an expanded genome: long-read sequencing of Trypanosoma cruzi.</title>
        <authorList>
            <person name="Berna L."/>
            <person name="Rodriguez M."/>
            <person name="Chiribao M.L."/>
            <person name="Parodi-Talice A."/>
            <person name="Pita S."/>
            <person name="Rijo G."/>
            <person name="Alvarez-Valin F."/>
            <person name="Robello C."/>
        </authorList>
    </citation>
    <scope>NUCLEOTIDE SEQUENCE [LARGE SCALE GENOMIC DNA]</scope>
    <source>
        <strain evidence="10 11">TCC</strain>
    </source>
</reference>
<evidence type="ECO:0000256" key="3">
    <source>
        <dbReference type="ARBA" id="ARBA00020984"/>
    </source>
</evidence>
<dbReference type="VEuPathDB" id="TriTrypDB:C4B63_50g6"/>
<evidence type="ECO:0000313" key="11">
    <source>
        <dbReference type="Proteomes" id="UP000246078"/>
    </source>
</evidence>
<comment type="subcellular location">
    <subcellularLocation>
        <location evidence="1">Golgi apparatus membrane</location>
        <topology evidence="1">Peripheral membrane protein</topology>
    </subcellularLocation>
</comment>
<comment type="caution">
    <text evidence="10">The sequence shown here is derived from an EMBL/GenBank/DDBJ whole genome shotgun (WGS) entry which is preliminary data.</text>
</comment>
<evidence type="ECO:0000256" key="9">
    <source>
        <dbReference type="SAM" id="MobiDB-lite"/>
    </source>
</evidence>
<dbReference type="GO" id="GO:0006890">
    <property type="term" value="P:retrograde vesicle-mediated transport, Golgi to endoplasmic reticulum"/>
    <property type="evidence" value="ECO:0007669"/>
    <property type="project" value="TreeGrafter"/>
</dbReference>
<feature type="region of interest" description="Disordered" evidence="9">
    <location>
        <begin position="638"/>
        <end position="662"/>
    </location>
</feature>
<comment type="similarity">
    <text evidence="2">Belongs to the COG7 family.</text>
</comment>
<evidence type="ECO:0000256" key="7">
    <source>
        <dbReference type="ARBA" id="ARBA00023136"/>
    </source>
</evidence>
<dbReference type="VEuPathDB" id="TriTrypDB:TcCLB.507747.210"/>
<evidence type="ECO:0000256" key="8">
    <source>
        <dbReference type="ARBA" id="ARBA00031345"/>
    </source>
</evidence>
<dbReference type="OrthoDB" id="245173at2759"/>
<dbReference type="GO" id="GO:0000139">
    <property type="term" value="C:Golgi membrane"/>
    <property type="evidence" value="ECO:0007669"/>
    <property type="project" value="UniProtKB-SubCell"/>
</dbReference>
<dbReference type="GO" id="GO:0017119">
    <property type="term" value="C:Golgi transport complex"/>
    <property type="evidence" value="ECO:0007669"/>
    <property type="project" value="InterPro"/>
</dbReference>
<sequence>MRREEKGKKQEAIRKKKGKRKKEEKEGKKKIYCNSAVHMHTSMEAANAAEVAELRLDQLASEHVDIKRWINTTLQGLLCAEGKTAESEADVEACVTKLFNRLQSHLQEVSGSVEDTIAQALVRLPRTGLEIGRMATEAQQLQSQMQSIQEVAQSAVEAAAKPYFSQLNAFKKTQEKLTRCSDTLRKASQVDSSMKQLDELMQQLRISPSDVDMDAVAGAIGEVRCNLAELRKLEVTFGEKQLEAVERYEPIVQHAVEVECMDVLRRREVDRAVQLLKVLDTIGRAEAVLQQYSVESMANEKERVERMLIGSTAGATISPARAAELLKSQLMPSIGYAISDQLDYLLRMVQLEGGANADTLPMEKNAAKPHDAEALTVKLMRFMVDEVTGSIAYALGPILERVERNEELIACYDAVRQLKLEEEIGTHVLGVGPMGGGHNNAAGGGDPLREKLARQVTTYAFSEMVGLFGKPSLLEAFAQREASLVANIIVDAPKHTLRREQFQAVMDVVIDAVKRIVRFFPEKTLPMCIGKWREALLEMISRLRPTPKTPQGILLGNLSSARTVVWQLLQNAAKATSEYLNSPELQRLYPSLADAVNDQLRTQLWAPLTEALDDCTAECQRAAKRTIIEPVVAKANGYDSQPSWGSKQNEEDAASGMSPPASYTPAQIAPSELVRALGEAIVEIPLALEALRGDGDGRPNGIEDLLEEVAGNWLEDIVRTAVAEFIENKVGNIIICFPSGAPDAAKKEAAAVEQLTTDLNYLKSILSAVSGDPFEELERTLAKLKAVALPSGKPITIRHLLSGGG</sequence>